<proteinExistence type="predicted"/>
<reference evidence="2 3" key="1">
    <citation type="submission" date="2019-12" db="EMBL/GenBank/DDBJ databases">
        <authorList>
            <person name="Lee S.D."/>
        </authorList>
    </citation>
    <scope>NUCLEOTIDE SEQUENCE [LARGE SCALE GENOMIC DNA]</scope>
    <source>
        <strain evidence="2 3">GH1-50</strain>
    </source>
</reference>
<protein>
    <submittedName>
        <fullName evidence="2">Uncharacterized protein</fullName>
    </submittedName>
</protein>
<evidence type="ECO:0000313" key="3">
    <source>
        <dbReference type="Proteomes" id="UP000480350"/>
    </source>
</evidence>
<feature type="region of interest" description="Disordered" evidence="1">
    <location>
        <begin position="637"/>
        <end position="695"/>
    </location>
</feature>
<dbReference type="RefSeq" id="WP_160765042.1">
    <property type="nucleotide sequence ID" value="NZ_WUPT01000002.1"/>
</dbReference>
<evidence type="ECO:0000256" key="1">
    <source>
        <dbReference type="SAM" id="MobiDB-lite"/>
    </source>
</evidence>
<name>A0A7C9IQH9_9RHOB</name>
<comment type="caution">
    <text evidence="2">The sequence shown here is derived from an EMBL/GenBank/DDBJ whole genome shotgun (WGS) entry which is preliminary data.</text>
</comment>
<reference evidence="2 3" key="2">
    <citation type="submission" date="2020-03" db="EMBL/GenBank/DDBJ databases">
        <title>Kangsaoukella pontilimi gen. nov., sp. nov., a new member of the family Rhodobacteraceae isolated from a tidal mudflat.</title>
        <authorList>
            <person name="Kim I.S."/>
        </authorList>
    </citation>
    <scope>NUCLEOTIDE SEQUENCE [LARGE SCALE GENOMIC DNA]</scope>
    <source>
        <strain evidence="2 3">GH1-50</strain>
    </source>
</reference>
<organism evidence="2 3">
    <name type="scientific">Kangsaoukella pontilimi</name>
    <dbReference type="NCBI Taxonomy" id="2691042"/>
    <lineage>
        <taxon>Bacteria</taxon>
        <taxon>Pseudomonadati</taxon>
        <taxon>Pseudomonadota</taxon>
        <taxon>Alphaproteobacteria</taxon>
        <taxon>Rhodobacterales</taxon>
        <taxon>Paracoccaceae</taxon>
        <taxon>Kangsaoukella</taxon>
    </lineage>
</organism>
<gene>
    <name evidence="2" type="ORF">GQ651_15190</name>
</gene>
<keyword evidence="3" id="KW-1185">Reference proteome</keyword>
<dbReference type="EMBL" id="WUPT01000002">
    <property type="protein sequence ID" value="MXQ09190.1"/>
    <property type="molecule type" value="Genomic_DNA"/>
</dbReference>
<evidence type="ECO:0000313" key="2">
    <source>
        <dbReference type="EMBL" id="MXQ09190.1"/>
    </source>
</evidence>
<dbReference type="Proteomes" id="UP000480350">
    <property type="component" value="Unassembled WGS sequence"/>
</dbReference>
<accession>A0A7C9IQH9</accession>
<sequence>MSFPSGNVLLAPVRVEALVIGGGASRWGHWADTSPDYAALLRDYAFGPELMRDPIDGEVASLHPEGVHLHFHLPSALAQGRQDDETELTFDAAPNRWLVQRIAHGPDPEVPARLDAWLVLGDVEDPEGVAWPVETTGPALRVLRIGGREDVFRIDEETEKRVLTDAALAARDAVSRPAPVPLTAVGPGDPLFAAGYTACRRSFGFHDPAPCPDDLKGGDLRLSYVVAGWYDDPKQDPLARFEAARGQTPEARRRAFLDWLAAGDAYWTGAGTREIPGRVLCHGAVHGLDWQDGAEGNDTGGGHALARIQSGKHHIALGSTPHEALSALFGKSEQSEELLTALQEGLIEEDVTLKKLRTELHTRRFHKRPGGTVYAFKPLAYENKPSEASLPPEAAPSRVPPDLAVRLAALNAKVSAIDRMERALAARRKEVFHLWTDWTRKAMVTGYTETGPTGAAQSAYDAAAALLTSELEALGTERGQATIALGYPGPVATPPEGGDPVADSPLGLAGKAAGFELVAAEAAPFWTPAEPAVAISGPLMSPMNGAPAHGPEEWRHEDQVLGGWTLKPARGPEGAVTGAALRDDVLGSDAAPEFAPLATRLLDEALLFDRGLVARMARLSGLRDSDAAESLLSDALDDAARRRPPPPDPEEEALASAGADEGGEADLTGLAPASPPVPDKGSGPSLGIPPDPAAVANGGNGWSPLLLAWRAAWHPADLSGPVDAGWQIGPDGALAPKTEDSRNAVPHETEIRQTAVLSASFAANVDSRIGRLTSLLGGEVAMHWLREDLAERPVRAQMLDGFAKALGGVQSVLRLPPFDLDLAPGPDDDGPALFPFDPVHKLLDWTQAPLHQDTEPPRPAHAIRAGALELRQVRIIDGFGRSVGLPVAVATKPRADNAVLVQAAAPVVAAPASGTETQRAHFSPGFVQPMRLAFELDPGRDAGSPLAGWIVPNHLEASLVLYTASGRAVGALQRQGNGGYLWDDTPARIEAQGTTAPEATDADLLRFRDWVIDPATHECRLGSAECNYLTELINRTAARIDRAVPDEDRAASILTGRPIALVRLRLELQSDGPLIGAVPEGWPVRLGDALDREDGLIGVFAHDAPVLMPAWNPLGPDHPEVPGNFGEQALKIGMDAPLSLLALMDPEAHIHAVTGFLPRGTLSLPEPESLGARLPVASIFQVAPVIGTGDAVAMPRPSGDYGEWSWAWYAPDVGDFRLEDEIAEASTWAVRSEAERQLSEGWLRLVARPVRIRAFAADPGGSGPGRVRLRWTVEHAERIRIVNADAPEDTPPLAEFAGYLPEQCDLDTGGGVTRLALWAEGAGQWVRRDITLNGN</sequence>